<dbReference type="RefSeq" id="XP_021846256.2">
    <property type="nucleotide sequence ID" value="XM_021990564.2"/>
</dbReference>
<dbReference type="InterPro" id="IPR013083">
    <property type="entry name" value="Znf_RING/FYVE/PHD"/>
</dbReference>
<dbReference type="PROSITE" id="PS50089">
    <property type="entry name" value="ZF_RING_2"/>
    <property type="match status" value="1"/>
</dbReference>
<evidence type="ECO:0000313" key="17">
    <source>
        <dbReference type="Proteomes" id="UP000813463"/>
    </source>
</evidence>
<evidence type="ECO:0000256" key="6">
    <source>
        <dbReference type="ARBA" id="ARBA00022692"/>
    </source>
</evidence>
<organism evidence="17 18">
    <name type="scientific">Spinacia oleracea</name>
    <name type="common">Spinach</name>
    <dbReference type="NCBI Taxonomy" id="3562"/>
    <lineage>
        <taxon>Eukaryota</taxon>
        <taxon>Viridiplantae</taxon>
        <taxon>Streptophyta</taxon>
        <taxon>Embryophyta</taxon>
        <taxon>Tracheophyta</taxon>
        <taxon>Spermatophyta</taxon>
        <taxon>Magnoliopsida</taxon>
        <taxon>eudicotyledons</taxon>
        <taxon>Gunneridae</taxon>
        <taxon>Pentapetalae</taxon>
        <taxon>Caryophyllales</taxon>
        <taxon>Chenopodiaceae</taxon>
        <taxon>Chenopodioideae</taxon>
        <taxon>Anserineae</taxon>
        <taxon>Spinacia</taxon>
    </lineage>
</organism>
<comment type="pathway">
    <text evidence="3">Protein modification; protein ubiquitination.</text>
</comment>
<accession>A0A9R0IBR1</accession>
<dbReference type="KEGG" id="soe:110786060"/>
<evidence type="ECO:0000256" key="8">
    <source>
        <dbReference type="ARBA" id="ARBA00022729"/>
    </source>
</evidence>
<dbReference type="InterPro" id="IPR025287">
    <property type="entry name" value="WAK_GUB"/>
</dbReference>
<gene>
    <name evidence="18" type="primary">LOC110786060</name>
</gene>
<dbReference type="Pfam" id="PF13947">
    <property type="entry name" value="GUB_WAK_bind"/>
    <property type="match status" value="1"/>
</dbReference>
<comment type="similarity">
    <text evidence="14">Belongs to the RING-type zinc finger family. ATL subfamily.</text>
</comment>
<name>A0A9R0IBR1_SPIOL</name>
<dbReference type="GO" id="GO:0008270">
    <property type="term" value="F:zinc ion binding"/>
    <property type="evidence" value="ECO:0007669"/>
    <property type="project" value="UniProtKB-KW"/>
</dbReference>
<keyword evidence="5" id="KW-0808">Transferase</keyword>
<dbReference type="AlphaFoldDB" id="A0A9R0IBR1"/>
<evidence type="ECO:0000256" key="9">
    <source>
        <dbReference type="ARBA" id="ARBA00022771"/>
    </source>
</evidence>
<reference evidence="18" key="2">
    <citation type="submission" date="2025-08" db="UniProtKB">
        <authorList>
            <consortium name="RefSeq"/>
        </authorList>
    </citation>
    <scope>IDENTIFICATION</scope>
    <source>
        <tissue evidence="18">Leaf</tissue>
    </source>
</reference>
<dbReference type="SUPFAM" id="SSF57850">
    <property type="entry name" value="RING/U-box"/>
    <property type="match status" value="1"/>
</dbReference>
<evidence type="ECO:0000256" key="1">
    <source>
        <dbReference type="ARBA" id="ARBA00000900"/>
    </source>
</evidence>
<feature type="domain" description="RING-type" evidence="16">
    <location>
        <begin position="283"/>
        <end position="325"/>
    </location>
</feature>
<dbReference type="GO" id="GO:0061630">
    <property type="term" value="F:ubiquitin protein ligase activity"/>
    <property type="evidence" value="ECO:0007669"/>
    <property type="project" value="UniProtKB-EC"/>
</dbReference>
<evidence type="ECO:0000256" key="11">
    <source>
        <dbReference type="ARBA" id="ARBA00022833"/>
    </source>
</evidence>
<evidence type="ECO:0000256" key="4">
    <source>
        <dbReference type="ARBA" id="ARBA00012483"/>
    </source>
</evidence>
<keyword evidence="12" id="KW-1133">Transmembrane helix</keyword>
<keyword evidence="9 15" id="KW-0863">Zinc-finger</keyword>
<evidence type="ECO:0000256" key="3">
    <source>
        <dbReference type="ARBA" id="ARBA00004906"/>
    </source>
</evidence>
<evidence type="ECO:0000256" key="2">
    <source>
        <dbReference type="ARBA" id="ARBA00004167"/>
    </source>
</evidence>
<evidence type="ECO:0000256" key="10">
    <source>
        <dbReference type="ARBA" id="ARBA00022786"/>
    </source>
</evidence>
<dbReference type="GO" id="GO:0016020">
    <property type="term" value="C:membrane"/>
    <property type="evidence" value="ECO:0007669"/>
    <property type="project" value="UniProtKB-SubCell"/>
</dbReference>
<keyword evidence="10" id="KW-0833">Ubl conjugation pathway</keyword>
<keyword evidence="11" id="KW-0862">Zinc</keyword>
<dbReference type="SMART" id="SM00184">
    <property type="entry name" value="RING"/>
    <property type="match status" value="1"/>
</dbReference>
<evidence type="ECO:0000256" key="14">
    <source>
        <dbReference type="ARBA" id="ARBA00024209"/>
    </source>
</evidence>
<protein>
    <recommendedName>
        <fullName evidence="4">RING-type E3 ubiquitin transferase</fullName>
        <ecNumber evidence="4">2.3.2.27</ecNumber>
    </recommendedName>
</protein>
<dbReference type="GeneID" id="110786060"/>
<keyword evidence="17" id="KW-1185">Reference proteome</keyword>
<dbReference type="InterPro" id="IPR046948">
    <property type="entry name" value="ATL20-22-like"/>
</dbReference>
<evidence type="ECO:0000256" key="5">
    <source>
        <dbReference type="ARBA" id="ARBA00022679"/>
    </source>
</evidence>
<evidence type="ECO:0000259" key="16">
    <source>
        <dbReference type="PROSITE" id="PS50089"/>
    </source>
</evidence>
<keyword evidence="6" id="KW-0812">Transmembrane</keyword>
<reference evidence="17" key="1">
    <citation type="journal article" date="2021" name="Nat. Commun.">
        <title>Genomic analyses provide insights into spinach domestication and the genetic basis of agronomic traits.</title>
        <authorList>
            <person name="Cai X."/>
            <person name="Sun X."/>
            <person name="Xu C."/>
            <person name="Sun H."/>
            <person name="Wang X."/>
            <person name="Ge C."/>
            <person name="Zhang Z."/>
            <person name="Wang Q."/>
            <person name="Fei Z."/>
            <person name="Jiao C."/>
            <person name="Wang Q."/>
        </authorList>
    </citation>
    <scope>NUCLEOTIDE SEQUENCE [LARGE SCALE GENOMIC DNA]</scope>
    <source>
        <strain evidence="17">cv. Varoflay</strain>
    </source>
</reference>
<keyword evidence="7" id="KW-0479">Metal-binding</keyword>
<evidence type="ECO:0000256" key="7">
    <source>
        <dbReference type="ARBA" id="ARBA00022723"/>
    </source>
</evidence>
<evidence type="ECO:0000256" key="12">
    <source>
        <dbReference type="ARBA" id="ARBA00022989"/>
    </source>
</evidence>
<dbReference type="EC" id="2.3.2.27" evidence="4"/>
<proteinExistence type="inferred from homology"/>
<evidence type="ECO:0000256" key="15">
    <source>
        <dbReference type="PROSITE-ProRule" id="PRU00175"/>
    </source>
</evidence>
<keyword evidence="8" id="KW-0732">Signal</keyword>
<evidence type="ECO:0000313" key="18">
    <source>
        <dbReference type="RefSeq" id="XP_021846256.2"/>
    </source>
</evidence>
<dbReference type="GO" id="GO:0030247">
    <property type="term" value="F:polysaccharide binding"/>
    <property type="evidence" value="ECO:0007669"/>
    <property type="project" value="InterPro"/>
</dbReference>
<evidence type="ECO:0000256" key="13">
    <source>
        <dbReference type="ARBA" id="ARBA00023136"/>
    </source>
</evidence>
<sequence>MKINAQISCIPTSCSFNKQQQQQQQPNATVVVLIAYPFRIKDLQPESCGSGAPGFDVYCDNITTKLLLELPGGRNHFSIEYIDYNTKQIHLSDPNHCLPKLLMSSNNSLSPFRAAYRNEDFWVFSSPGNSSSRIYYRRLDQIHCLSGSNHTVISVLGGDIDLLFLPLRLNCRLLEIVFIPMDYSSRYQQPRVRLSNQTQIYLTWGSPAAAPPEKSGDPSASKMSKTWAALITAGSAISGLIIMIALPCCLCLCVSGLDQTTINSYPTLVVVEDNRREADGEICPICLNDYSPNHILKILPNCHHRFHVGCIDEWLRAKGNCPVCRTSPLPPDGASA</sequence>
<dbReference type="PANTHER" id="PTHR46279">
    <property type="entry name" value="RING/U-BOX SUPERFAMILY PROTEIN"/>
    <property type="match status" value="1"/>
</dbReference>
<dbReference type="Pfam" id="PF13639">
    <property type="entry name" value="zf-RING_2"/>
    <property type="match status" value="1"/>
</dbReference>
<dbReference type="Proteomes" id="UP000813463">
    <property type="component" value="Chromosome 3"/>
</dbReference>
<dbReference type="Gene3D" id="3.30.40.10">
    <property type="entry name" value="Zinc/RING finger domain, C3HC4 (zinc finger)"/>
    <property type="match status" value="1"/>
</dbReference>
<dbReference type="InterPro" id="IPR001841">
    <property type="entry name" value="Znf_RING"/>
</dbReference>
<comment type="catalytic activity">
    <reaction evidence="1">
        <text>S-ubiquitinyl-[E2 ubiquitin-conjugating enzyme]-L-cysteine + [acceptor protein]-L-lysine = [E2 ubiquitin-conjugating enzyme]-L-cysteine + N(6)-ubiquitinyl-[acceptor protein]-L-lysine.</text>
        <dbReference type="EC" id="2.3.2.27"/>
    </reaction>
</comment>
<comment type="subcellular location">
    <subcellularLocation>
        <location evidence="2">Membrane</location>
        <topology evidence="2">Single-pass membrane protein</topology>
    </subcellularLocation>
</comment>
<keyword evidence="13" id="KW-0472">Membrane</keyword>
<dbReference type="PANTHER" id="PTHR46279:SF10">
    <property type="entry name" value="RING-TYPE E3 UBIQUITIN TRANSFERASE"/>
    <property type="match status" value="1"/>
</dbReference>